<comment type="caution">
    <text evidence="1">The sequence shown here is derived from an EMBL/GenBank/DDBJ whole genome shotgun (WGS) entry which is preliminary data.</text>
</comment>
<dbReference type="InterPro" id="IPR023198">
    <property type="entry name" value="PGP-like_dom2"/>
</dbReference>
<dbReference type="EC" id="3.-.-.-" evidence="1"/>
<dbReference type="InterPro" id="IPR011951">
    <property type="entry name" value="HAD-SF_hydro_IA_YjjG/PynA"/>
</dbReference>
<name>A0A644WN47_9ZZZZ</name>
<dbReference type="EMBL" id="VSSQ01001112">
    <property type="protein sequence ID" value="MPM05230.1"/>
    <property type="molecule type" value="Genomic_DNA"/>
</dbReference>
<accession>A0A644WN47</accession>
<dbReference type="GO" id="GO:0008253">
    <property type="term" value="F:5'-nucleotidase activity"/>
    <property type="evidence" value="ECO:0007669"/>
    <property type="project" value="InterPro"/>
</dbReference>
<keyword evidence="1" id="KW-0378">Hydrolase</keyword>
<reference evidence="1" key="1">
    <citation type="submission" date="2019-08" db="EMBL/GenBank/DDBJ databases">
        <authorList>
            <person name="Kucharzyk K."/>
            <person name="Murdoch R.W."/>
            <person name="Higgins S."/>
            <person name="Loffler F."/>
        </authorList>
    </citation>
    <scope>NUCLEOTIDE SEQUENCE</scope>
</reference>
<sequence>MTLRYEFVLFDADNTLFDFDLAEHKAFYKTMKEYGIACSEQTETLYRSLNQELWTAFNKGMGLPQEKLVIKRFSLLLEALKTEGDPAELNRAYLANLGAQAILLPGALELCRRVSPFCTLAIVTNGVPSVQHGRFDGCPLASYFTRLFISGEMGCQKPQRAFFDRVCEELGIHDRRRAVVVGDNLSSDIMGGINAGIDTIWYNPFGSANDPEIWPTWEAHSYEAVEAILLPA</sequence>
<dbReference type="NCBIfam" id="TIGR02254">
    <property type="entry name" value="YjjG_YfnB"/>
    <property type="match status" value="1"/>
</dbReference>
<dbReference type="NCBIfam" id="TIGR01549">
    <property type="entry name" value="HAD-SF-IA-v1"/>
    <property type="match status" value="1"/>
</dbReference>
<dbReference type="InterPro" id="IPR052550">
    <property type="entry name" value="Pyrimidine_5'-ntase_YjjG"/>
</dbReference>
<dbReference type="PANTHER" id="PTHR47478">
    <property type="match status" value="1"/>
</dbReference>
<dbReference type="InterPro" id="IPR036412">
    <property type="entry name" value="HAD-like_sf"/>
</dbReference>
<dbReference type="InterPro" id="IPR006439">
    <property type="entry name" value="HAD-SF_hydro_IA"/>
</dbReference>
<dbReference type="AlphaFoldDB" id="A0A644WN47"/>
<gene>
    <name evidence="1" type="primary">yfnB_3</name>
    <name evidence="1" type="ORF">SDC9_51518</name>
</gene>
<dbReference type="InterPro" id="IPR023214">
    <property type="entry name" value="HAD_sf"/>
</dbReference>
<protein>
    <submittedName>
        <fullName evidence="1">Putative HAD-hydrolase YfnB</fullName>
        <ecNumber evidence="1">3.-.-.-</ecNumber>
    </submittedName>
</protein>
<dbReference type="Pfam" id="PF00702">
    <property type="entry name" value="Hydrolase"/>
    <property type="match status" value="1"/>
</dbReference>
<dbReference type="PANTHER" id="PTHR47478:SF1">
    <property type="entry name" value="PYRIMIDINE 5'-NUCLEOTIDASE YJJG"/>
    <property type="match status" value="1"/>
</dbReference>
<dbReference type="Gene3D" id="1.10.150.240">
    <property type="entry name" value="Putative phosphatase, domain 2"/>
    <property type="match status" value="1"/>
</dbReference>
<dbReference type="SFLD" id="SFLDG01129">
    <property type="entry name" value="C1.5:_HAD__Beta-PGM__Phosphata"/>
    <property type="match status" value="1"/>
</dbReference>
<proteinExistence type="predicted"/>
<dbReference type="SUPFAM" id="SSF56784">
    <property type="entry name" value="HAD-like"/>
    <property type="match status" value="1"/>
</dbReference>
<organism evidence="1">
    <name type="scientific">bioreactor metagenome</name>
    <dbReference type="NCBI Taxonomy" id="1076179"/>
    <lineage>
        <taxon>unclassified sequences</taxon>
        <taxon>metagenomes</taxon>
        <taxon>ecological metagenomes</taxon>
    </lineage>
</organism>
<dbReference type="SFLD" id="SFLDS00003">
    <property type="entry name" value="Haloacid_Dehalogenase"/>
    <property type="match status" value="1"/>
</dbReference>
<evidence type="ECO:0000313" key="1">
    <source>
        <dbReference type="EMBL" id="MPM05230.1"/>
    </source>
</evidence>
<dbReference type="Gene3D" id="3.40.50.1000">
    <property type="entry name" value="HAD superfamily/HAD-like"/>
    <property type="match status" value="1"/>
</dbReference>